<dbReference type="InterPro" id="IPR000397">
    <property type="entry name" value="Heat_shock_Hsp33"/>
</dbReference>
<accession>A0A448ZMK1</accession>
<dbReference type="Gene3D" id="3.90.1280.10">
    <property type="entry name" value="HSP33 redox switch-like"/>
    <property type="match status" value="1"/>
</dbReference>
<evidence type="ECO:0000256" key="4">
    <source>
        <dbReference type="ARBA" id="ARBA00023186"/>
    </source>
</evidence>
<feature type="compositionally biased region" description="Basic and acidic residues" evidence="6">
    <location>
        <begin position="66"/>
        <end position="75"/>
    </location>
</feature>
<sequence>MDKFRTYERWCRLLVLLVASMQILFVSVRGFAPSLGRSLRRIEPFHRATGLRKISRSGLPPLGAKSSDRDSRKAKEAVADYKETGMSPLADYENPSNRDDQVFSAISEDGSVKVTACTARNLVNDLMIMHTLTAVPADAIGRTAVCALMMSNGMQAEQTCQITLNADGPLRGVVAISDGVGHVKAYVGSPMVGDIELPEAVGKGMVQVVKNHPDWNNPYNGITAIRHGDIDRDIGAYLAESEQRSCALAAGISVNGILCTAAGGYLIEQLPNATPETLSRVEKNLGKLVEKDGGNKLPTGLLLKGVTPLEIAETILDGLGMVPLQQISPEFECKCSSDRLIRALRLIPRSEVDEILESEEKIEARCEFCGTTYRMGPEEIRKELDNAEGDPSLDSDFEESQKKE</sequence>
<proteinExistence type="predicted"/>
<evidence type="ECO:0000256" key="3">
    <source>
        <dbReference type="ARBA" id="ARBA00023157"/>
    </source>
</evidence>
<dbReference type="EMBL" id="CAACVS010000531">
    <property type="protein sequence ID" value="VEU43268.1"/>
    <property type="molecule type" value="Genomic_DNA"/>
</dbReference>
<dbReference type="InterPro" id="IPR016153">
    <property type="entry name" value="Heat_shock_Hsp33_N"/>
</dbReference>
<reference evidence="7 8" key="1">
    <citation type="submission" date="2019-01" db="EMBL/GenBank/DDBJ databases">
        <authorList>
            <person name="Ferrante I. M."/>
        </authorList>
    </citation>
    <scope>NUCLEOTIDE SEQUENCE [LARGE SCALE GENOMIC DNA]</scope>
    <source>
        <strain evidence="7 8">B856</strain>
    </source>
</reference>
<dbReference type="GO" id="GO:0005737">
    <property type="term" value="C:cytoplasm"/>
    <property type="evidence" value="ECO:0007669"/>
    <property type="project" value="InterPro"/>
</dbReference>
<evidence type="ECO:0000313" key="8">
    <source>
        <dbReference type="Proteomes" id="UP000291116"/>
    </source>
</evidence>
<evidence type="ECO:0000256" key="2">
    <source>
        <dbReference type="ARBA" id="ARBA00022833"/>
    </source>
</evidence>
<dbReference type="AlphaFoldDB" id="A0A448ZMK1"/>
<dbReference type="PANTHER" id="PTHR30111:SF1">
    <property type="entry name" value="33 KDA CHAPERONIN"/>
    <property type="match status" value="1"/>
</dbReference>
<dbReference type="OrthoDB" id="10264121at2759"/>
<dbReference type="GO" id="GO:0051082">
    <property type="term" value="F:unfolded protein binding"/>
    <property type="evidence" value="ECO:0007669"/>
    <property type="project" value="InterPro"/>
</dbReference>
<name>A0A448ZMK1_9STRA</name>
<feature type="region of interest" description="Disordered" evidence="6">
    <location>
        <begin position="382"/>
        <end position="404"/>
    </location>
</feature>
<keyword evidence="2" id="KW-0862">Zinc</keyword>
<dbReference type="SUPFAM" id="SSF118352">
    <property type="entry name" value="HSP33 redox switch-like"/>
    <property type="match status" value="1"/>
</dbReference>
<evidence type="ECO:0000256" key="6">
    <source>
        <dbReference type="SAM" id="MobiDB-lite"/>
    </source>
</evidence>
<dbReference type="SUPFAM" id="SSF64397">
    <property type="entry name" value="Hsp33 domain"/>
    <property type="match status" value="1"/>
</dbReference>
<dbReference type="GO" id="GO:0044183">
    <property type="term" value="F:protein folding chaperone"/>
    <property type="evidence" value="ECO:0007669"/>
    <property type="project" value="TreeGrafter"/>
</dbReference>
<dbReference type="Pfam" id="PF01430">
    <property type="entry name" value="HSP33"/>
    <property type="match status" value="1"/>
</dbReference>
<dbReference type="Gene3D" id="3.55.30.10">
    <property type="entry name" value="Hsp33 domain"/>
    <property type="match status" value="1"/>
</dbReference>
<dbReference type="InterPro" id="IPR016154">
    <property type="entry name" value="Heat_shock_Hsp33_C"/>
</dbReference>
<gene>
    <name evidence="7" type="ORF">PSNMU_V1.4_AUG-EV-PASAV3_0103180</name>
</gene>
<evidence type="ECO:0000256" key="5">
    <source>
        <dbReference type="ARBA" id="ARBA00023284"/>
    </source>
</evidence>
<dbReference type="PANTHER" id="PTHR30111">
    <property type="entry name" value="33 KDA CHAPERONIN"/>
    <property type="match status" value="1"/>
</dbReference>
<dbReference type="GO" id="GO:0042026">
    <property type="term" value="P:protein refolding"/>
    <property type="evidence" value="ECO:0007669"/>
    <property type="project" value="TreeGrafter"/>
</dbReference>
<feature type="compositionally biased region" description="Acidic residues" evidence="6">
    <location>
        <begin position="386"/>
        <end position="398"/>
    </location>
</feature>
<keyword evidence="5" id="KW-0676">Redox-active center</keyword>
<feature type="region of interest" description="Disordered" evidence="6">
    <location>
        <begin position="56"/>
        <end position="75"/>
    </location>
</feature>
<evidence type="ECO:0008006" key="9">
    <source>
        <dbReference type="Google" id="ProtNLM"/>
    </source>
</evidence>
<dbReference type="Proteomes" id="UP000291116">
    <property type="component" value="Unassembled WGS sequence"/>
</dbReference>
<organism evidence="7 8">
    <name type="scientific">Pseudo-nitzschia multistriata</name>
    <dbReference type="NCBI Taxonomy" id="183589"/>
    <lineage>
        <taxon>Eukaryota</taxon>
        <taxon>Sar</taxon>
        <taxon>Stramenopiles</taxon>
        <taxon>Ochrophyta</taxon>
        <taxon>Bacillariophyta</taxon>
        <taxon>Bacillariophyceae</taxon>
        <taxon>Bacillariophycidae</taxon>
        <taxon>Bacillariales</taxon>
        <taxon>Bacillariaceae</taxon>
        <taxon>Pseudo-nitzschia</taxon>
    </lineage>
</organism>
<keyword evidence="1" id="KW-0963">Cytoplasm</keyword>
<evidence type="ECO:0000313" key="7">
    <source>
        <dbReference type="EMBL" id="VEU43268.1"/>
    </source>
</evidence>
<keyword evidence="4" id="KW-0143">Chaperone</keyword>
<keyword evidence="3" id="KW-1015">Disulfide bond</keyword>
<keyword evidence="8" id="KW-1185">Reference proteome</keyword>
<protein>
    <recommendedName>
        <fullName evidence="9">33 kDa chaperonin</fullName>
    </recommendedName>
</protein>
<evidence type="ECO:0000256" key="1">
    <source>
        <dbReference type="ARBA" id="ARBA00022490"/>
    </source>
</evidence>